<organism evidence="1 2">
    <name type="scientific">BD1-7 clade bacterium</name>
    <dbReference type="NCBI Taxonomy" id="2029982"/>
    <lineage>
        <taxon>Bacteria</taxon>
        <taxon>Pseudomonadati</taxon>
        <taxon>Pseudomonadota</taxon>
        <taxon>Gammaproteobacteria</taxon>
        <taxon>Cellvibrionales</taxon>
        <taxon>Spongiibacteraceae</taxon>
        <taxon>BD1-7 clade</taxon>
    </lineage>
</organism>
<dbReference type="Pfam" id="PF17784">
    <property type="entry name" value="Sulfotransfer_4"/>
    <property type="match status" value="1"/>
</dbReference>
<dbReference type="AlphaFoldDB" id="A0A5S9P4Z0"/>
<dbReference type="PANTHER" id="PTHR36978">
    <property type="entry name" value="P-LOOP CONTAINING NUCLEOTIDE TRIPHOSPHATE HYDROLASE"/>
    <property type="match status" value="1"/>
</dbReference>
<evidence type="ECO:0008006" key="3">
    <source>
        <dbReference type="Google" id="ProtNLM"/>
    </source>
</evidence>
<gene>
    <name evidence="1" type="ORF">DPBNPPHM_03602</name>
</gene>
<evidence type="ECO:0000313" key="2">
    <source>
        <dbReference type="Proteomes" id="UP000434580"/>
    </source>
</evidence>
<dbReference type="Proteomes" id="UP000434580">
    <property type="component" value="Unassembled WGS sequence"/>
</dbReference>
<dbReference type="Gene3D" id="3.40.50.300">
    <property type="entry name" value="P-loop containing nucleotide triphosphate hydrolases"/>
    <property type="match status" value="1"/>
</dbReference>
<dbReference type="SUPFAM" id="SSF52540">
    <property type="entry name" value="P-loop containing nucleoside triphosphate hydrolases"/>
    <property type="match status" value="1"/>
</dbReference>
<dbReference type="EMBL" id="CACSII010000006">
    <property type="protein sequence ID" value="CAA0098198.1"/>
    <property type="molecule type" value="Genomic_DNA"/>
</dbReference>
<reference evidence="1 2" key="1">
    <citation type="submission" date="2019-11" db="EMBL/GenBank/DDBJ databases">
        <authorList>
            <person name="Holert J."/>
        </authorList>
    </citation>
    <scope>NUCLEOTIDE SEQUENCE [LARGE SCALE GENOMIC DNA]</scope>
    <source>
        <strain evidence="1">BC5_2</strain>
    </source>
</reference>
<dbReference type="OrthoDB" id="7855297at2"/>
<proteinExistence type="predicted"/>
<name>A0A5S9P4Z0_9GAMM</name>
<sequence>MTLQVIGAGFGRTGTVSLKLALEHLGEGPCYHMYEAMKRPQHDVIWHNAIRGKNIEWEHIFSGFKAGVDWPVAYFWEDLSRYYPEAKFILSVRDPEQWYQSISRTIFKVLQETPLNSVALVHRTMTRALIKDGVFEGTIEDKSHVIDIYEKHIEKVRTSLSPERLLIFDTRDGWEPLCSFLNRPVPPIPFPCQNGKSDFDTIMQSWEGNTLAYSKQITAAVGEY</sequence>
<accession>A0A5S9P4Z0</accession>
<protein>
    <recommendedName>
        <fullName evidence="3">Sulfotransferase family protein</fullName>
    </recommendedName>
</protein>
<dbReference type="InterPro" id="IPR040632">
    <property type="entry name" value="Sulfotransfer_4"/>
</dbReference>
<dbReference type="PANTHER" id="PTHR36978:SF4">
    <property type="entry name" value="P-LOOP CONTAINING NUCLEOSIDE TRIPHOSPHATE HYDROLASE PROTEIN"/>
    <property type="match status" value="1"/>
</dbReference>
<dbReference type="InterPro" id="IPR027417">
    <property type="entry name" value="P-loop_NTPase"/>
</dbReference>
<evidence type="ECO:0000313" key="1">
    <source>
        <dbReference type="EMBL" id="CAA0098198.1"/>
    </source>
</evidence>